<keyword evidence="4" id="KW-1185">Reference proteome</keyword>
<name>A0ABV5IYG0_9ACTN</name>
<dbReference type="Proteomes" id="UP001589647">
    <property type="component" value="Unassembled WGS sequence"/>
</dbReference>
<protein>
    <submittedName>
        <fullName evidence="3">Helix-turn-helix domain-containing protein</fullName>
    </submittedName>
</protein>
<gene>
    <name evidence="3" type="ORF">ACFFV7_46910</name>
</gene>
<evidence type="ECO:0000256" key="2">
    <source>
        <dbReference type="SAM" id="Phobius"/>
    </source>
</evidence>
<sequence length="318" mass="34533">MPDGSRRGRRKKPLVHDGTPVTAFALGLRELRAQAGDPPYRTMAEKTHVAPNVLSQADSGHRLPTTEALVAYVRACDGQVEEWKARLARAQAAQNALDRPEPAVPDTPAGPIDQSRRDRGRTNSRWRVRLLLPIGGLLAVSVVAGLLVSDVWPRGVWPRPPAPFPPAPPATPATASCRPGWAYVEQAEIFFLPCIERKPEGLVISALAKPVGRGVVEGGVTVWLWPMNLKENLLRSREYHLTRNRFTLRHCLLDFDGTDEIRTCGPFLVRPADQGTLYATSGTADEDHAGAPPSWSSSSFTGTQSPAVQWQATPSAGG</sequence>
<evidence type="ECO:0000256" key="1">
    <source>
        <dbReference type="SAM" id="MobiDB-lite"/>
    </source>
</evidence>
<evidence type="ECO:0000313" key="4">
    <source>
        <dbReference type="Proteomes" id="UP001589647"/>
    </source>
</evidence>
<accession>A0ABV5IYG0</accession>
<dbReference type="EMBL" id="JBHMEI010000078">
    <property type="protein sequence ID" value="MFB9208784.1"/>
    <property type="molecule type" value="Genomic_DNA"/>
</dbReference>
<feature type="transmembrane region" description="Helical" evidence="2">
    <location>
        <begin position="126"/>
        <end position="148"/>
    </location>
</feature>
<evidence type="ECO:0000313" key="3">
    <source>
        <dbReference type="EMBL" id="MFB9208784.1"/>
    </source>
</evidence>
<keyword evidence="2" id="KW-0812">Transmembrane</keyword>
<organism evidence="3 4">
    <name type="scientific">Nonomuraea spiralis</name>
    <dbReference type="NCBI Taxonomy" id="46182"/>
    <lineage>
        <taxon>Bacteria</taxon>
        <taxon>Bacillati</taxon>
        <taxon>Actinomycetota</taxon>
        <taxon>Actinomycetes</taxon>
        <taxon>Streptosporangiales</taxon>
        <taxon>Streptosporangiaceae</taxon>
        <taxon>Nonomuraea</taxon>
    </lineage>
</organism>
<feature type="region of interest" description="Disordered" evidence="1">
    <location>
        <begin position="279"/>
        <end position="318"/>
    </location>
</feature>
<comment type="caution">
    <text evidence="3">The sequence shown here is derived from an EMBL/GenBank/DDBJ whole genome shotgun (WGS) entry which is preliminary data.</text>
</comment>
<dbReference type="InterPro" id="IPR001387">
    <property type="entry name" value="Cro/C1-type_HTH"/>
</dbReference>
<feature type="compositionally biased region" description="Polar residues" evidence="1">
    <location>
        <begin position="300"/>
        <end position="318"/>
    </location>
</feature>
<reference evidence="3 4" key="1">
    <citation type="submission" date="2024-09" db="EMBL/GenBank/DDBJ databases">
        <authorList>
            <person name="Sun Q."/>
            <person name="Mori K."/>
        </authorList>
    </citation>
    <scope>NUCLEOTIDE SEQUENCE [LARGE SCALE GENOMIC DNA]</scope>
    <source>
        <strain evidence="3 4">CCM 3426</strain>
    </source>
</reference>
<dbReference type="RefSeq" id="WP_189647791.1">
    <property type="nucleotide sequence ID" value="NZ_BMRC01000005.1"/>
</dbReference>
<keyword evidence="2" id="KW-0472">Membrane</keyword>
<feature type="region of interest" description="Disordered" evidence="1">
    <location>
        <begin position="94"/>
        <end position="120"/>
    </location>
</feature>
<keyword evidence="2" id="KW-1133">Transmembrane helix</keyword>
<dbReference type="CDD" id="cd00093">
    <property type="entry name" value="HTH_XRE"/>
    <property type="match status" value="1"/>
</dbReference>
<proteinExistence type="predicted"/>